<evidence type="ECO:0000256" key="8">
    <source>
        <dbReference type="ARBA" id="ARBA00022679"/>
    </source>
</evidence>
<evidence type="ECO:0000256" key="16">
    <source>
        <dbReference type="ARBA" id="ARBA00023098"/>
    </source>
</evidence>
<gene>
    <name evidence="25" type="primary">dgkA</name>
    <name evidence="25" type="ORF">GPLA_3160</name>
</gene>
<keyword evidence="8 24" id="KW-0808">Transferase</keyword>
<dbReference type="Proteomes" id="UP000006322">
    <property type="component" value="Unassembled WGS sequence"/>
</dbReference>
<keyword evidence="13 22" id="KW-0067">ATP-binding</keyword>
<accession>K6ZD70</accession>
<evidence type="ECO:0000256" key="18">
    <source>
        <dbReference type="ARBA" id="ARBA00023209"/>
    </source>
</evidence>
<dbReference type="InterPro" id="IPR036945">
    <property type="entry name" value="DAGK_sf"/>
</dbReference>
<keyword evidence="17 24" id="KW-0472">Membrane</keyword>
<evidence type="ECO:0000256" key="17">
    <source>
        <dbReference type="ARBA" id="ARBA00023136"/>
    </source>
</evidence>
<keyword evidence="26" id="KW-1185">Reference proteome</keyword>
<evidence type="ECO:0000256" key="2">
    <source>
        <dbReference type="ARBA" id="ARBA00005967"/>
    </source>
</evidence>
<dbReference type="InterPro" id="IPR000829">
    <property type="entry name" value="DAGK"/>
</dbReference>
<evidence type="ECO:0000256" key="20">
    <source>
        <dbReference type="PIRSR" id="PIRSR600829-1"/>
    </source>
</evidence>
<feature type="binding site" evidence="22">
    <location>
        <begin position="107"/>
        <end position="108"/>
    </location>
    <ligand>
        <name>ATP</name>
        <dbReference type="ChEBI" id="CHEBI:30616"/>
    </ligand>
</feature>
<dbReference type="AlphaFoldDB" id="K6ZD70"/>
<keyword evidence="5" id="KW-1003">Cell membrane</keyword>
<feature type="transmembrane region" description="Helical" evidence="24">
    <location>
        <begin position="48"/>
        <end position="64"/>
    </location>
</feature>
<evidence type="ECO:0000256" key="11">
    <source>
        <dbReference type="ARBA" id="ARBA00022741"/>
    </source>
</evidence>
<evidence type="ECO:0000256" key="12">
    <source>
        <dbReference type="ARBA" id="ARBA00022777"/>
    </source>
</evidence>
<dbReference type="Gene3D" id="1.10.287.3610">
    <property type="match status" value="1"/>
</dbReference>
<protein>
    <recommendedName>
        <fullName evidence="4 24">Diacylglycerol kinase</fullName>
        <ecNumber evidence="3 24">2.7.1.107</ecNumber>
    </recommendedName>
</protein>
<keyword evidence="15 24" id="KW-1133">Transmembrane helix</keyword>
<evidence type="ECO:0000256" key="3">
    <source>
        <dbReference type="ARBA" id="ARBA00012133"/>
    </source>
</evidence>
<dbReference type="CDD" id="cd14264">
    <property type="entry name" value="DAGK_IM"/>
    <property type="match status" value="1"/>
</dbReference>
<comment type="similarity">
    <text evidence="2 24">Belongs to the bacterial diacylglycerol kinase family.</text>
</comment>
<feature type="binding site" evidence="21">
    <location>
        <begin position="43"/>
        <end position="47"/>
    </location>
    <ligand>
        <name>substrate</name>
    </ligand>
</feature>
<evidence type="ECO:0000256" key="24">
    <source>
        <dbReference type="RuleBase" id="RU363065"/>
    </source>
</evidence>
<keyword evidence="12 24" id="KW-0418">Kinase</keyword>
<feature type="binding site" evidence="22">
    <location>
        <position position="89"/>
    </location>
    <ligand>
        <name>ATP</name>
        <dbReference type="ChEBI" id="CHEBI:30616"/>
    </ligand>
</feature>
<keyword evidence="14 23" id="KW-0460">Magnesium</keyword>
<dbReference type="PROSITE" id="PS01069">
    <property type="entry name" value="DAGK_PROKAR"/>
    <property type="match status" value="1"/>
</dbReference>
<dbReference type="OrthoDB" id="9796011at2"/>
<reference evidence="26" key="1">
    <citation type="journal article" date="2014" name="Environ. Microbiol.">
        <title>Comparative genomics of the marine bacterial genus Glaciecola reveals the high degree of genomic diversity and genomic characteristic for cold adaptation.</title>
        <authorList>
            <person name="Qin Q.L."/>
            <person name="Xie B.B."/>
            <person name="Yu Y."/>
            <person name="Shu Y.L."/>
            <person name="Rong J.C."/>
            <person name="Zhang Y.J."/>
            <person name="Zhao D.L."/>
            <person name="Chen X.L."/>
            <person name="Zhang X.Y."/>
            <person name="Chen B."/>
            <person name="Zhou B.C."/>
            <person name="Zhang Y.Z."/>
        </authorList>
    </citation>
    <scope>NUCLEOTIDE SEQUENCE [LARGE SCALE GENOMIC DNA]</scope>
    <source>
        <strain evidence="26">LMG 21857</strain>
    </source>
</reference>
<keyword evidence="9 24" id="KW-0812">Transmembrane</keyword>
<dbReference type="GO" id="GO:0046872">
    <property type="term" value="F:metal ion binding"/>
    <property type="evidence" value="ECO:0007669"/>
    <property type="project" value="UniProtKB-KW"/>
</dbReference>
<evidence type="ECO:0000256" key="13">
    <source>
        <dbReference type="ARBA" id="ARBA00022840"/>
    </source>
</evidence>
<keyword evidence="18" id="KW-0594">Phospholipid biosynthesis</keyword>
<dbReference type="GO" id="GO:0005524">
    <property type="term" value="F:ATP binding"/>
    <property type="evidence" value="ECO:0007669"/>
    <property type="project" value="UniProtKB-KW"/>
</dbReference>
<evidence type="ECO:0000256" key="23">
    <source>
        <dbReference type="PIRSR" id="PIRSR600829-4"/>
    </source>
</evidence>
<dbReference type="RefSeq" id="WP_007105817.1">
    <property type="nucleotide sequence ID" value="NZ_BAER01000090.1"/>
</dbReference>
<dbReference type="InterPro" id="IPR033718">
    <property type="entry name" value="DAGK_prok"/>
</dbReference>
<sequence length="130" mass="14305">MLNDSQTNTLFDANAKPRGFKRIYLASKNSLRALIWLFINESAFRQECLALVIAIPITFLLNVSLIEQTILISVILFVILCEILNTAIEVIVDRIGLEMNTLSGLAKDLGSAAVTVSILLALITWAVICI</sequence>
<evidence type="ECO:0000256" key="10">
    <source>
        <dbReference type="ARBA" id="ARBA00022723"/>
    </source>
</evidence>
<feature type="binding site" evidence="22">
    <location>
        <position position="22"/>
    </location>
    <ligand>
        <name>ATP</name>
        <dbReference type="ChEBI" id="CHEBI:30616"/>
    </ligand>
</feature>
<organism evidence="25 26">
    <name type="scientific">Paraglaciecola polaris LMG 21857</name>
    <dbReference type="NCBI Taxonomy" id="1129793"/>
    <lineage>
        <taxon>Bacteria</taxon>
        <taxon>Pseudomonadati</taxon>
        <taxon>Pseudomonadota</taxon>
        <taxon>Gammaproteobacteria</taxon>
        <taxon>Alteromonadales</taxon>
        <taxon>Alteromonadaceae</taxon>
        <taxon>Paraglaciecola</taxon>
    </lineage>
</organism>
<evidence type="ECO:0000313" key="25">
    <source>
        <dbReference type="EMBL" id="GAC34051.1"/>
    </source>
</evidence>
<evidence type="ECO:0000256" key="21">
    <source>
        <dbReference type="PIRSR" id="PIRSR600829-2"/>
    </source>
</evidence>
<proteinExistence type="inferred from homology"/>
<dbReference type="Pfam" id="PF01219">
    <property type="entry name" value="DAGK_prokar"/>
    <property type="match status" value="1"/>
</dbReference>
<comment type="subcellular location">
    <subcellularLocation>
        <location evidence="1 24">Cell inner membrane</location>
        <topology evidence="1 24">Multi-pass membrane protein</topology>
    </subcellularLocation>
</comment>
<evidence type="ECO:0000256" key="1">
    <source>
        <dbReference type="ARBA" id="ARBA00004429"/>
    </source>
</evidence>
<feature type="binding site" evidence="21">
    <location>
        <position position="22"/>
    </location>
    <ligand>
        <name>substrate</name>
    </ligand>
</feature>
<feature type="binding site" evidence="21">
    <location>
        <position position="82"/>
    </location>
    <ligand>
        <name>substrate</name>
    </ligand>
</feature>
<evidence type="ECO:0000313" key="26">
    <source>
        <dbReference type="Proteomes" id="UP000006322"/>
    </source>
</evidence>
<dbReference type="STRING" id="1129793.GPLA_3160"/>
<evidence type="ECO:0000256" key="6">
    <source>
        <dbReference type="ARBA" id="ARBA00022516"/>
    </source>
</evidence>
<feature type="binding site" evidence="22">
    <location>
        <position position="41"/>
    </location>
    <ligand>
        <name>ATP</name>
        <dbReference type="ChEBI" id="CHEBI:30616"/>
    </ligand>
</feature>
<feature type="binding site" evidence="23">
    <location>
        <position position="41"/>
    </location>
    <ligand>
        <name>a divalent metal cation</name>
        <dbReference type="ChEBI" id="CHEBI:60240"/>
    </ligand>
</feature>
<keyword evidence="10 23" id="KW-0479">Metal-binding</keyword>
<evidence type="ECO:0000256" key="14">
    <source>
        <dbReference type="ARBA" id="ARBA00022842"/>
    </source>
</evidence>
<keyword evidence="11 22" id="KW-0547">Nucleotide-binding</keyword>
<evidence type="ECO:0000256" key="5">
    <source>
        <dbReference type="ARBA" id="ARBA00022475"/>
    </source>
</evidence>
<feature type="transmembrane region" description="Helical" evidence="24">
    <location>
        <begin position="70"/>
        <end position="88"/>
    </location>
</feature>
<comment type="catalytic activity">
    <reaction evidence="24">
        <text>a 1,2-diacyl-sn-glycerol + ATP = a 1,2-diacyl-sn-glycero-3-phosphate + ADP + H(+)</text>
        <dbReference type="Rhea" id="RHEA:10272"/>
        <dbReference type="ChEBI" id="CHEBI:15378"/>
        <dbReference type="ChEBI" id="CHEBI:17815"/>
        <dbReference type="ChEBI" id="CHEBI:30616"/>
        <dbReference type="ChEBI" id="CHEBI:58608"/>
        <dbReference type="ChEBI" id="CHEBI:456216"/>
        <dbReference type="EC" id="2.7.1.107"/>
    </reaction>
</comment>
<keyword evidence="6" id="KW-0444">Lipid biosynthesis</keyword>
<comment type="function">
    <text evidence="24">Catalyzes the ATP-dependent phosphorylation of sn-l,2-diacylglycerol (DAG) to phosphatidic acid. Involved in the recycling of diacylglycerol produced as a by-product during membrane-derived oligosaccharide (MDO) biosynthesis.</text>
</comment>
<evidence type="ECO:0000256" key="9">
    <source>
        <dbReference type="ARBA" id="ARBA00022692"/>
    </source>
</evidence>
<dbReference type="EC" id="2.7.1.107" evidence="3 24"/>
<name>K6ZD70_9ALTE</name>
<feature type="active site" description="Proton acceptor" evidence="20">
    <location>
        <position position="82"/>
    </location>
</feature>
<evidence type="ECO:0000256" key="22">
    <source>
        <dbReference type="PIRSR" id="PIRSR600829-3"/>
    </source>
</evidence>
<dbReference type="GO" id="GO:0005886">
    <property type="term" value="C:plasma membrane"/>
    <property type="evidence" value="ECO:0007669"/>
    <property type="project" value="UniProtKB-SubCell"/>
</dbReference>
<feature type="transmembrane region" description="Helical" evidence="24">
    <location>
        <begin position="109"/>
        <end position="128"/>
    </location>
</feature>
<evidence type="ECO:0000256" key="19">
    <source>
        <dbReference type="ARBA" id="ARBA00023264"/>
    </source>
</evidence>
<dbReference type="GO" id="GO:0004143">
    <property type="term" value="F:ATP-dependent diacylglycerol kinase activity"/>
    <property type="evidence" value="ECO:0007669"/>
    <property type="project" value="UniProtKB-EC"/>
</dbReference>
<comment type="caution">
    <text evidence="25">The sequence shown here is derived from an EMBL/GenBank/DDBJ whole genome shotgun (WGS) entry which is preliminary data.</text>
</comment>
<evidence type="ECO:0000256" key="15">
    <source>
        <dbReference type="ARBA" id="ARBA00022989"/>
    </source>
</evidence>
<keyword evidence="7 24" id="KW-0997">Cell inner membrane</keyword>
<dbReference type="GO" id="GO:0006654">
    <property type="term" value="P:phosphatidic acid biosynthetic process"/>
    <property type="evidence" value="ECO:0007669"/>
    <property type="project" value="InterPro"/>
</dbReference>
<dbReference type="PANTHER" id="PTHR34299">
    <property type="entry name" value="DIACYLGLYCEROL KINASE"/>
    <property type="match status" value="1"/>
</dbReference>
<keyword evidence="19 24" id="KW-1208">Phospholipid metabolism</keyword>
<keyword evidence="16 24" id="KW-0443">Lipid metabolism</keyword>
<evidence type="ECO:0000256" key="7">
    <source>
        <dbReference type="ARBA" id="ARBA00022519"/>
    </source>
</evidence>
<dbReference type="PANTHER" id="PTHR34299:SF1">
    <property type="entry name" value="DIACYLGLYCEROL KINASE"/>
    <property type="match status" value="1"/>
</dbReference>
<comment type="cofactor">
    <cofactor evidence="23">
        <name>Mg(2+)</name>
        <dbReference type="ChEBI" id="CHEBI:18420"/>
    </cofactor>
    <text evidence="23">Mn(2+), Zn(2+), Cd(2+) and Co(2+) support activity to lesser extents.</text>
</comment>
<feature type="binding site" evidence="23">
    <location>
        <position position="89"/>
    </location>
    <ligand>
        <name>a divalent metal cation</name>
        <dbReference type="ChEBI" id="CHEBI:60240"/>
    </ligand>
</feature>
<dbReference type="EMBL" id="BAER01000090">
    <property type="protein sequence ID" value="GAC34051.1"/>
    <property type="molecule type" value="Genomic_DNA"/>
</dbReference>
<feature type="binding site" evidence="21">
    <location>
        <position position="111"/>
    </location>
    <ligand>
        <name>substrate</name>
    </ligand>
</feature>
<evidence type="ECO:0000256" key="4">
    <source>
        <dbReference type="ARBA" id="ARBA00017575"/>
    </source>
</evidence>